<organism evidence="2 3">
    <name type="scientific">Dendrobium chrysotoxum</name>
    <name type="common">Orchid</name>
    <dbReference type="NCBI Taxonomy" id="161865"/>
    <lineage>
        <taxon>Eukaryota</taxon>
        <taxon>Viridiplantae</taxon>
        <taxon>Streptophyta</taxon>
        <taxon>Embryophyta</taxon>
        <taxon>Tracheophyta</taxon>
        <taxon>Spermatophyta</taxon>
        <taxon>Magnoliopsida</taxon>
        <taxon>Liliopsida</taxon>
        <taxon>Asparagales</taxon>
        <taxon>Orchidaceae</taxon>
        <taxon>Epidendroideae</taxon>
        <taxon>Malaxideae</taxon>
        <taxon>Dendrobiinae</taxon>
        <taxon>Dendrobium</taxon>
    </lineage>
</organism>
<keyword evidence="1" id="KW-0812">Transmembrane</keyword>
<feature type="transmembrane region" description="Helical" evidence="1">
    <location>
        <begin position="81"/>
        <end position="102"/>
    </location>
</feature>
<keyword evidence="3" id="KW-1185">Reference proteome</keyword>
<evidence type="ECO:0000313" key="3">
    <source>
        <dbReference type="Proteomes" id="UP000775213"/>
    </source>
</evidence>
<protein>
    <submittedName>
        <fullName evidence="2">Uncharacterized protein</fullName>
    </submittedName>
</protein>
<evidence type="ECO:0000313" key="2">
    <source>
        <dbReference type="EMBL" id="KAH0468441.1"/>
    </source>
</evidence>
<dbReference type="AlphaFoldDB" id="A0AAV7HIQ6"/>
<dbReference type="EMBL" id="JAGFBR010000004">
    <property type="protein sequence ID" value="KAH0468441.1"/>
    <property type="molecule type" value="Genomic_DNA"/>
</dbReference>
<dbReference type="Proteomes" id="UP000775213">
    <property type="component" value="Unassembled WGS sequence"/>
</dbReference>
<name>A0AAV7HIQ6_DENCH</name>
<comment type="caution">
    <text evidence="2">The sequence shown here is derived from an EMBL/GenBank/DDBJ whole genome shotgun (WGS) entry which is preliminary data.</text>
</comment>
<proteinExistence type="predicted"/>
<keyword evidence="1" id="KW-1133">Transmembrane helix</keyword>
<keyword evidence="1" id="KW-0472">Membrane</keyword>
<reference evidence="2 3" key="1">
    <citation type="journal article" date="2021" name="Hortic Res">
        <title>Chromosome-scale assembly of the Dendrobium chrysotoxum genome enhances the understanding of orchid evolution.</title>
        <authorList>
            <person name="Zhang Y."/>
            <person name="Zhang G.Q."/>
            <person name="Zhang D."/>
            <person name="Liu X.D."/>
            <person name="Xu X.Y."/>
            <person name="Sun W.H."/>
            <person name="Yu X."/>
            <person name="Zhu X."/>
            <person name="Wang Z.W."/>
            <person name="Zhao X."/>
            <person name="Zhong W.Y."/>
            <person name="Chen H."/>
            <person name="Yin W.L."/>
            <person name="Huang T."/>
            <person name="Niu S.C."/>
            <person name="Liu Z.J."/>
        </authorList>
    </citation>
    <scope>NUCLEOTIDE SEQUENCE [LARGE SCALE GENOMIC DNA]</scope>
    <source>
        <strain evidence="2">Lindl</strain>
    </source>
</reference>
<accession>A0AAV7HIQ6</accession>
<gene>
    <name evidence="2" type="ORF">IEQ34_003474</name>
</gene>
<evidence type="ECO:0000256" key="1">
    <source>
        <dbReference type="SAM" id="Phobius"/>
    </source>
</evidence>
<sequence length="143" mass="15644">MILIDPDDLAIVLYDMIATGCDDFNPWVIEFMPICCSSNPSIIANGVFISMLVANQKVVCWWISSVDLEVRLLTLDWKTGALAILISLSSSISSLCIGWLLFMRKVGPSSDNNPCAAPSPAGNVKKQDAHHVEIQLSNDLDYS</sequence>